<feature type="compositionally biased region" description="Basic and acidic residues" evidence="1">
    <location>
        <begin position="1"/>
        <end position="64"/>
    </location>
</feature>
<dbReference type="EMBL" id="MCBS01021488">
    <property type="protein sequence ID" value="RKF78024.1"/>
    <property type="molecule type" value="Genomic_DNA"/>
</dbReference>
<dbReference type="AlphaFoldDB" id="A0A420IU20"/>
<reference evidence="3 4" key="1">
    <citation type="journal article" date="2018" name="BMC Genomics">
        <title>Comparative genome analyses reveal sequence features reflecting distinct modes of host-adaptation between dicot and monocot powdery mildew.</title>
        <authorList>
            <person name="Wu Y."/>
            <person name="Ma X."/>
            <person name="Pan Z."/>
            <person name="Kale S.D."/>
            <person name="Song Y."/>
            <person name="King H."/>
            <person name="Zhang Q."/>
            <person name="Presley C."/>
            <person name="Deng X."/>
            <person name="Wei C.I."/>
            <person name="Xiao S."/>
        </authorList>
    </citation>
    <scope>NUCLEOTIDE SEQUENCE [LARGE SCALE GENOMIC DNA]</scope>
    <source>
        <strain evidence="3">UMSG1</strain>
    </source>
</reference>
<dbReference type="GO" id="GO:0005524">
    <property type="term" value="F:ATP binding"/>
    <property type="evidence" value="ECO:0007669"/>
    <property type="project" value="InterPro"/>
</dbReference>
<dbReference type="PROSITE" id="PS51192">
    <property type="entry name" value="HELICASE_ATP_BIND_1"/>
    <property type="match status" value="1"/>
</dbReference>
<dbReference type="Pfam" id="PF00270">
    <property type="entry name" value="DEAD"/>
    <property type="match status" value="1"/>
</dbReference>
<evidence type="ECO:0000313" key="3">
    <source>
        <dbReference type="EMBL" id="RKF78024.1"/>
    </source>
</evidence>
<dbReference type="InterPro" id="IPR011545">
    <property type="entry name" value="DEAD/DEAH_box_helicase_dom"/>
</dbReference>
<dbReference type="SMART" id="SM00487">
    <property type="entry name" value="DEXDc"/>
    <property type="match status" value="1"/>
</dbReference>
<dbReference type="Gene3D" id="3.40.50.300">
    <property type="entry name" value="P-loop containing nucleotide triphosphate hydrolases"/>
    <property type="match status" value="1"/>
</dbReference>
<gene>
    <name evidence="3" type="ORF">GcM1_214009</name>
</gene>
<dbReference type="SUPFAM" id="SSF52540">
    <property type="entry name" value="P-loop containing nucleoside triphosphate hydrolases"/>
    <property type="match status" value="1"/>
</dbReference>
<sequence>MSSKSKTEGSGEYSGQEKEQNNQRPENKSTGETKTHKEDQRKETKDSKEQEQTFDEHFDNKQEEISAVPDSSKKIRFIDLRSLQRELSFKEVHVPVARGNYDEVRTKIVNGEPGGFVITGPTGCGKSTVALLPLFTRKGSTVLMIEPTQANAANILHEFQLILPNLVAKKIITGNIPPCSFVAPTVSRKPYTPLAVTTTDKLLEFFVAFDEFPKVDYMVIDEFHLPIPSMVKVVELLRIFNLAPKYIFVSATAKGYSVSPQLPSAVKVVKSRLPLGHLPKNIARTDLDPRKWQRTGDGTVAVVAPSVEIARKLHALYLSWRLRSYLITRYTVVSRYLKATRDYRSETVYVLESGVEASLTLSMSVLVSMGASTAIRYDGKVVIEDTRPLDKIVAIQRGGLGGRVIPTLYVTPEAPEVLDESPTADYYKVQAIICALAYGADISKIKCTELTKTFPKLLTITKELATIAMLSGGDPFVNIYKSSKEGILYKECGGTGEGFDELAKKELFVYYYDEGFYVAPITDFSNLNSKPDSFVLRKYQFSAARLIVEAVPKLTEKFEFDKLVEQLIRSFKNYVNDLFVQLKSVFPATQPSGYRVGNKAAEVEDFFRPLPPLVKLFSFLKTQPCDVKYQRHETKSGDWFLGYHSFSFNERSLHYAVPPKYIIDGTMVDTEKLARDTFEILKGILCIEMLLSGAPEKCVDLNQYKAMVPGEHKWFKENVVDRRSI</sequence>
<dbReference type="Proteomes" id="UP000285326">
    <property type="component" value="Unassembled WGS sequence"/>
</dbReference>
<evidence type="ECO:0000256" key="1">
    <source>
        <dbReference type="SAM" id="MobiDB-lite"/>
    </source>
</evidence>
<accession>A0A420IU20</accession>
<evidence type="ECO:0000313" key="4">
    <source>
        <dbReference type="Proteomes" id="UP000285326"/>
    </source>
</evidence>
<organism evidence="3 4">
    <name type="scientific">Golovinomyces cichoracearum</name>
    <dbReference type="NCBI Taxonomy" id="62708"/>
    <lineage>
        <taxon>Eukaryota</taxon>
        <taxon>Fungi</taxon>
        <taxon>Dikarya</taxon>
        <taxon>Ascomycota</taxon>
        <taxon>Pezizomycotina</taxon>
        <taxon>Leotiomycetes</taxon>
        <taxon>Erysiphales</taxon>
        <taxon>Erysiphaceae</taxon>
        <taxon>Golovinomyces</taxon>
    </lineage>
</organism>
<dbReference type="InterPro" id="IPR027417">
    <property type="entry name" value="P-loop_NTPase"/>
</dbReference>
<feature type="region of interest" description="Disordered" evidence="1">
    <location>
        <begin position="1"/>
        <end position="67"/>
    </location>
</feature>
<proteinExistence type="predicted"/>
<comment type="caution">
    <text evidence="3">The sequence shown here is derived from an EMBL/GenBank/DDBJ whole genome shotgun (WGS) entry which is preliminary data.</text>
</comment>
<dbReference type="GO" id="GO:0003676">
    <property type="term" value="F:nucleic acid binding"/>
    <property type="evidence" value="ECO:0007669"/>
    <property type="project" value="InterPro"/>
</dbReference>
<name>A0A420IU20_9PEZI</name>
<protein>
    <recommendedName>
        <fullName evidence="2">Helicase ATP-binding domain-containing protein</fullName>
    </recommendedName>
</protein>
<feature type="domain" description="Helicase ATP-binding" evidence="2">
    <location>
        <begin position="107"/>
        <end position="271"/>
    </location>
</feature>
<evidence type="ECO:0000259" key="2">
    <source>
        <dbReference type="PROSITE" id="PS51192"/>
    </source>
</evidence>
<dbReference type="InterPro" id="IPR014001">
    <property type="entry name" value="Helicase_ATP-bd"/>
</dbReference>